<dbReference type="EMBL" id="CP134187">
    <property type="protein sequence ID" value="WPB02063.1"/>
    <property type="molecule type" value="Genomic_DNA"/>
</dbReference>
<dbReference type="Proteomes" id="UP001302367">
    <property type="component" value="Chromosome 4"/>
</dbReference>
<reference evidence="2 4" key="1">
    <citation type="submission" date="2015-10" db="EMBL/GenBank/DDBJ databases">
        <title>The cercosporin biosynthetic gene cluster was horizontally transferred to several fungal lineages and shown to be expanded in Cercospora beticola based on microsynteny with recipient genomes.</title>
        <authorList>
            <person name="De Jonge R."/>
            <person name="Ebert M.K."/>
            <person name="Suttle J.C."/>
            <person name="Jurick Ii W.M."/>
            <person name="Secor G.A."/>
            <person name="Thomma B.P."/>
            <person name="Van De Peer Y."/>
            <person name="Bolton M.D."/>
        </authorList>
    </citation>
    <scope>NUCLEOTIDE SEQUENCE [LARGE SCALE GENOMIC DNA]</scope>
    <source>
        <strain evidence="2 4">09-40</strain>
    </source>
</reference>
<name>A0A2G5HKN3_CERBT</name>
<feature type="region of interest" description="Disordered" evidence="1">
    <location>
        <begin position="103"/>
        <end position="156"/>
    </location>
</feature>
<protein>
    <submittedName>
        <fullName evidence="2">Uncharacterized protein</fullName>
    </submittedName>
</protein>
<sequence length="156" mass="17244">MVTPPASRHELTKFMADLPRDFSLVHQQHDWNIHRPRQLFRVPGLIERETKRKVVEYEAAKAEMKAAGARDVEAHLPLILSSEDAQLKPAVARAPAHRVAVPLLPSHGRVKDAEKSPDADAPLPCQSANAKTIPPHVRHAERSMVPGIQPPSAKPL</sequence>
<gene>
    <name evidence="2" type="ORF">CB0940_04792</name>
    <name evidence="3" type="ORF">RHO25_006697</name>
</gene>
<organism evidence="2 4">
    <name type="scientific">Cercospora beticola</name>
    <name type="common">Sugarbeet leaf spot fungus</name>
    <dbReference type="NCBI Taxonomy" id="122368"/>
    <lineage>
        <taxon>Eukaryota</taxon>
        <taxon>Fungi</taxon>
        <taxon>Dikarya</taxon>
        <taxon>Ascomycota</taxon>
        <taxon>Pezizomycotina</taxon>
        <taxon>Dothideomycetes</taxon>
        <taxon>Dothideomycetidae</taxon>
        <taxon>Mycosphaerellales</taxon>
        <taxon>Mycosphaerellaceae</taxon>
        <taxon>Cercospora</taxon>
    </lineage>
</organism>
<accession>A0A2G5HKN3</accession>
<proteinExistence type="predicted"/>
<reference evidence="3 5" key="2">
    <citation type="submission" date="2023-09" db="EMBL/GenBank/DDBJ databases">
        <title>Complete-Gapless Cercospora beticola genome.</title>
        <authorList>
            <person name="Wyatt N.A."/>
            <person name="Spanner R.E."/>
            <person name="Bolton M.D."/>
        </authorList>
    </citation>
    <scope>NUCLEOTIDE SEQUENCE [LARGE SCALE GENOMIC DNA]</scope>
    <source>
        <strain evidence="3">Cb09-40</strain>
    </source>
</reference>
<dbReference type="EMBL" id="LKMD01000105">
    <property type="protein sequence ID" value="PIA93127.1"/>
    <property type="molecule type" value="Genomic_DNA"/>
</dbReference>
<evidence type="ECO:0000313" key="5">
    <source>
        <dbReference type="Proteomes" id="UP001302367"/>
    </source>
</evidence>
<evidence type="ECO:0000313" key="2">
    <source>
        <dbReference type="EMBL" id="PIA93127.1"/>
    </source>
</evidence>
<evidence type="ECO:0000313" key="4">
    <source>
        <dbReference type="Proteomes" id="UP000230605"/>
    </source>
</evidence>
<evidence type="ECO:0000256" key="1">
    <source>
        <dbReference type="SAM" id="MobiDB-lite"/>
    </source>
</evidence>
<keyword evidence="5" id="KW-1185">Reference proteome</keyword>
<evidence type="ECO:0000313" key="3">
    <source>
        <dbReference type="EMBL" id="WPB02063.1"/>
    </source>
</evidence>
<dbReference type="AlphaFoldDB" id="A0A2G5HKN3"/>
<dbReference type="Proteomes" id="UP000230605">
    <property type="component" value="Chromosome 4"/>
</dbReference>
<feature type="compositionally biased region" description="Basic and acidic residues" evidence="1">
    <location>
        <begin position="109"/>
        <end position="118"/>
    </location>
</feature>